<proteinExistence type="predicted"/>
<dbReference type="RefSeq" id="WP_026609104.1">
    <property type="nucleotide sequence ID" value="NZ_OX458333.1"/>
</dbReference>
<evidence type="ECO:0000259" key="1">
    <source>
        <dbReference type="Pfam" id="PF19289"/>
    </source>
</evidence>
<keyword evidence="2" id="KW-0645">Protease</keyword>
<dbReference type="Proteomes" id="UP001162030">
    <property type="component" value="Chromosome"/>
</dbReference>
<feature type="domain" description="Metalloprotease TldD/E C-terminal" evidence="1">
    <location>
        <begin position="224"/>
        <end position="447"/>
    </location>
</feature>
<evidence type="ECO:0000313" key="3">
    <source>
        <dbReference type="Proteomes" id="UP001162030"/>
    </source>
</evidence>
<name>A0ABM9I5E4_9GAMM</name>
<accession>A0ABM9I5E4</accession>
<dbReference type="SUPFAM" id="SSF111283">
    <property type="entry name" value="Putative modulator of DNA gyrase, PmbA/TldD"/>
    <property type="match status" value="1"/>
</dbReference>
<gene>
    <name evidence="2" type="ORF">MSZNOR_3496</name>
</gene>
<protein>
    <submittedName>
        <fullName evidence="2">Zn-dependent protease</fullName>
    </submittedName>
</protein>
<dbReference type="PANTHER" id="PTHR43666">
    <property type="entry name" value="TLDD PROTEIN"/>
    <property type="match status" value="1"/>
</dbReference>
<sequence length="453" mass="50065">MFIPETRRFFDDLADAAFSELKAGEALGLQLTAEDQTYVRFNDSKVRQATAVLQRNLSLTFQHAGRQVTFTLDLGGQLDRDRALLLSCLERARREAQTLPEDPFAVPLQDHGTSTHEHSGVEPNAAAAIDTIARVTQGTDFTGLLASGPQVRAVRNSAGLNHWFSTTSLWVDYSLFTTNASGDNKAVKGRYWGATWDEERFQAALAADKALLDHLKRPARPIAPGEYRVYFAPAAVADLIDMFSWGALSYRAYRDGNCPLKRLIEGEAVLSEQFTLEENFRLGLTPRFNSLGELPPTELTLIERGRLKNLLVSSRSAKQYGVPSNAADPSGWFGEHLRAAELAAGDLPETDALKRLGTGLYVSNLHYLNWSDIQSARVTGMTRYACFWVENGEIVAPINDLRFDDSLYRVFGSALEALTRESPIHPAIDTYHHRALGGSKVPGALVGSFRFTL</sequence>
<dbReference type="GO" id="GO:0006508">
    <property type="term" value="P:proteolysis"/>
    <property type="evidence" value="ECO:0007669"/>
    <property type="project" value="UniProtKB-KW"/>
</dbReference>
<reference evidence="2 3" key="1">
    <citation type="submission" date="2023-03" db="EMBL/GenBank/DDBJ databases">
        <authorList>
            <person name="Pearce D."/>
        </authorList>
    </citation>
    <scope>NUCLEOTIDE SEQUENCE [LARGE SCALE GENOMIC DNA]</scope>
    <source>
        <strain evidence="2">Msz</strain>
    </source>
</reference>
<organism evidence="2 3">
    <name type="scientific">Methylocaldum szegediense</name>
    <dbReference type="NCBI Taxonomy" id="73780"/>
    <lineage>
        <taxon>Bacteria</taxon>
        <taxon>Pseudomonadati</taxon>
        <taxon>Pseudomonadota</taxon>
        <taxon>Gammaproteobacteria</taxon>
        <taxon>Methylococcales</taxon>
        <taxon>Methylococcaceae</taxon>
        <taxon>Methylocaldum</taxon>
    </lineage>
</organism>
<dbReference type="GO" id="GO:0008233">
    <property type="term" value="F:peptidase activity"/>
    <property type="evidence" value="ECO:0007669"/>
    <property type="project" value="UniProtKB-KW"/>
</dbReference>
<keyword evidence="2" id="KW-0378">Hydrolase</keyword>
<dbReference type="InterPro" id="IPR045569">
    <property type="entry name" value="Metalloprtase-TldD/E_C"/>
</dbReference>
<dbReference type="Pfam" id="PF19289">
    <property type="entry name" value="PmbA_TldD_3rd"/>
    <property type="match status" value="1"/>
</dbReference>
<dbReference type="PANTHER" id="PTHR43666:SF1">
    <property type="entry name" value="CONSERVED PROTEIN"/>
    <property type="match status" value="1"/>
</dbReference>
<keyword evidence="3" id="KW-1185">Reference proteome</keyword>
<dbReference type="InterPro" id="IPR036059">
    <property type="entry name" value="TldD/PmbA_sf"/>
</dbReference>
<dbReference type="EMBL" id="OX458333">
    <property type="protein sequence ID" value="CAI8903564.1"/>
    <property type="molecule type" value="Genomic_DNA"/>
</dbReference>
<evidence type="ECO:0000313" key="2">
    <source>
        <dbReference type="EMBL" id="CAI8903564.1"/>
    </source>
</evidence>